<evidence type="ECO:0000313" key="3">
    <source>
        <dbReference type="Proteomes" id="UP000596660"/>
    </source>
</evidence>
<dbReference type="EnsemblPlants" id="AUR62001170-RA">
    <property type="protein sequence ID" value="AUR62001170-RA:cds"/>
    <property type="gene ID" value="AUR62001170"/>
</dbReference>
<dbReference type="OMA" id="WLINLEM"/>
<dbReference type="PANTHER" id="PTHR37610">
    <property type="entry name" value="CCHC-TYPE DOMAIN-CONTAINING PROTEIN"/>
    <property type="match status" value="1"/>
</dbReference>
<feature type="compositionally biased region" description="Basic and acidic residues" evidence="1">
    <location>
        <begin position="246"/>
        <end position="259"/>
    </location>
</feature>
<sequence>MEQMEQMFQMFQKLNKNPTNTETGTSQTVRVAEKLNFTNYTKWCKLMQIEIGGRGRLNHIIANPVSPDDPEYQQWAQRDSMVLSWIIENIDGDLVNQFLDYKNARDLWKGIETLLSSGRDELQIYDLNSKAASMKQGTDTIEVYFSKLNTLWKEIDRRMPNPMKCAEDITLFNSFIQRQRLYLFLAGVNDSLDKEKRDILYLDPLPTIDATYASIRREIARRGIMIGDSSLGRGPSEVGSGLVAQRHSDSSSRREDKNHLNAKPPPRPQRPAARLMPPSEKANRPIPVGTHLLPSLTGEQDAQTGRIIGRGIERGGLYYVDEATQQGNALLAHGSPEYQIWMYGVDQKGYQCYDPIQNKIYTTLDCEFFEHSYYYTQLGPQGETTSDDLSWLINLEMMDHDPPTQVGNTTDVATETSVSAPSLQSTPMATTEHPESISVEVNSENHESCIVPTDSVSVPSENCLNRYELPPRSTRGVPPKRYDPEYEDQRSKYPIEKISNENLSDTAVAFTASLYSTTIPKTVEEALEDEKWRQAMEDEYVALKKNQTWEKSISISGNPVQHDRTKHVEIDRHFIKDKLEDKIVKLPFVRSKD</sequence>
<evidence type="ECO:0000313" key="2">
    <source>
        <dbReference type="EnsemblPlants" id="AUR62001170-RA:cds"/>
    </source>
</evidence>
<name>A0A803KQ64_CHEQI</name>
<dbReference type="Gramene" id="AUR62001170-RA">
    <property type="protein sequence ID" value="AUR62001170-RA:cds"/>
    <property type="gene ID" value="AUR62001170"/>
</dbReference>
<dbReference type="AlphaFoldDB" id="A0A803KQ64"/>
<organism evidence="2 3">
    <name type="scientific">Chenopodium quinoa</name>
    <name type="common">Quinoa</name>
    <dbReference type="NCBI Taxonomy" id="63459"/>
    <lineage>
        <taxon>Eukaryota</taxon>
        <taxon>Viridiplantae</taxon>
        <taxon>Streptophyta</taxon>
        <taxon>Embryophyta</taxon>
        <taxon>Tracheophyta</taxon>
        <taxon>Spermatophyta</taxon>
        <taxon>Magnoliopsida</taxon>
        <taxon>eudicotyledons</taxon>
        <taxon>Gunneridae</taxon>
        <taxon>Pentapetalae</taxon>
        <taxon>Caryophyllales</taxon>
        <taxon>Chenopodiaceae</taxon>
        <taxon>Chenopodioideae</taxon>
        <taxon>Atripliceae</taxon>
        <taxon>Chenopodium</taxon>
    </lineage>
</organism>
<evidence type="ECO:0000256" key="1">
    <source>
        <dbReference type="SAM" id="MobiDB-lite"/>
    </source>
</evidence>
<feature type="compositionally biased region" description="Polar residues" evidence="1">
    <location>
        <begin position="419"/>
        <end position="429"/>
    </location>
</feature>
<feature type="region of interest" description="Disordered" evidence="1">
    <location>
        <begin position="230"/>
        <end position="300"/>
    </location>
</feature>
<reference evidence="2" key="1">
    <citation type="journal article" date="2017" name="Nature">
        <title>The genome of Chenopodium quinoa.</title>
        <authorList>
            <person name="Jarvis D.E."/>
            <person name="Ho Y.S."/>
            <person name="Lightfoot D.J."/>
            <person name="Schmoeckel S.M."/>
            <person name="Li B."/>
            <person name="Borm T.J.A."/>
            <person name="Ohyanagi H."/>
            <person name="Mineta K."/>
            <person name="Michell C.T."/>
            <person name="Saber N."/>
            <person name="Kharbatia N.M."/>
            <person name="Rupper R.R."/>
            <person name="Sharp A.R."/>
            <person name="Dally N."/>
            <person name="Boughton B.A."/>
            <person name="Woo Y.H."/>
            <person name="Gao G."/>
            <person name="Schijlen E.G.W.M."/>
            <person name="Guo X."/>
            <person name="Momin A.A."/>
            <person name="Negrao S."/>
            <person name="Al-Babili S."/>
            <person name="Gehring C."/>
            <person name="Roessner U."/>
            <person name="Jung C."/>
            <person name="Murphy K."/>
            <person name="Arold S.T."/>
            <person name="Gojobori T."/>
            <person name="van der Linden C.G."/>
            <person name="van Loo E.N."/>
            <person name="Jellen E.N."/>
            <person name="Maughan P.J."/>
            <person name="Tester M."/>
        </authorList>
    </citation>
    <scope>NUCLEOTIDE SEQUENCE [LARGE SCALE GENOMIC DNA]</scope>
    <source>
        <strain evidence="2">cv. PI 614886</strain>
    </source>
</reference>
<keyword evidence="3" id="KW-1185">Reference proteome</keyword>
<feature type="region of interest" description="Disordered" evidence="1">
    <location>
        <begin position="419"/>
        <end position="445"/>
    </location>
</feature>
<dbReference type="Proteomes" id="UP000596660">
    <property type="component" value="Unplaced"/>
</dbReference>
<reference evidence="2" key="2">
    <citation type="submission" date="2021-03" db="UniProtKB">
        <authorList>
            <consortium name="EnsemblPlants"/>
        </authorList>
    </citation>
    <scope>IDENTIFICATION</scope>
</reference>
<feature type="region of interest" description="Disordered" evidence="1">
    <location>
        <begin position="467"/>
        <end position="487"/>
    </location>
</feature>
<protein>
    <submittedName>
        <fullName evidence="2">Uncharacterized protein</fullName>
    </submittedName>
</protein>
<proteinExistence type="predicted"/>
<dbReference type="PANTHER" id="PTHR37610:SF38">
    <property type="entry name" value="RETROTRANSPOSON COPIA-LIKE N-TERMINAL DOMAIN-CONTAINING PROTEIN"/>
    <property type="match status" value="1"/>
</dbReference>
<accession>A0A803KQ64</accession>